<gene>
    <name evidence="2" type="ORF">ABFY20_18615</name>
</gene>
<reference evidence="2" key="1">
    <citation type="submission" date="2024-05" db="EMBL/GenBank/DDBJ databases">
        <title>Herbiconiux sp. A18JL235.</title>
        <authorList>
            <person name="Zhang G."/>
        </authorList>
    </citation>
    <scope>NUCLEOTIDE SEQUENCE</scope>
    <source>
        <strain evidence="2">A18JL235</strain>
    </source>
</reference>
<dbReference type="EMBL" id="CP162511">
    <property type="protein sequence ID" value="XDI05308.1"/>
    <property type="molecule type" value="Genomic_DNA"/>
</dbReference>
<dbReference type="RefSeq" id="WP_368497692.1">
    <property type="nucleotide sequence ID" value="NZ_CP162511.1"/>
</dbReference>
<dbReference type="InterPro" id="IPR001347">
    <property type="entry name" value="SIS_dom"/>
</dbReference>
<dbReference type="GO" id="GO:0097367">
    <property type="term" value="F:carbohydrate derivative binding"/>
    <property type="evidence" value="ECO:0007669"/>
    <property type="project" value="InterPro"/>
</dbReference>
<feature type="domain" description="SIS" evidence="1">
    <location>
        <begin position="10"/>
        <end position="145"/>
    </location>
</feature>
<sequence>MTAGSVGAAYAGALAGLHGAILTGNASSVAAAATTVADRLAEDRLVFVAGPGAHSQLAVQEVFCRPGLPAGLVPVIDRATLLTEGAFRSTTQERTPGRANEILAPYDIAHGDVALLVNASGVNATVIDLARALRSRGAVVVGYSSVRSEQAVPEGHPARSEPGVSLSHLVDIHIDTFVPPGDTAEVAGVGEVPLATSANAFALTWTLLEAGAILDARRGHDGASGAGARWASSYRPGGDAHNAEVATRYRDRVEAL</sequence>
<dbReference type="GO" id="GO:1901135">
    <property type="term" value="P:carbohydrate derivative metabolic process"/>
    <property type="evidence" value="ECO:0007669"/>
    <property type="project" value="InterPro"/>
</dbReference>
<proteinExistence type="predicted"/>
<evidence type="ECO:0000313" key="2">
    <source>
        <dbReference type="EMBL" id="XDI05308.1"/>
    </source>
</evidence>
<dbReference type="AlphaFoldDB" id="A0AB39BGL4"/>
<dbReference type="InterPro" id="IPR046348">
    <property type="entry name" value="SIS_dom_sf"/>
</dbReference>
<evidence type="ECO:0000259" key="1">
    <source>
        <dbReference type="Pfam" id="PF13580"/>
    </source>
</evidence>
<dbReference type="Gene3D" id="3.40.50.10490">
    <property type="entry name" value="Glucose-6-phosphate isomerase like protein, domain 1"/>
    <property type="match status" value="1"/>
</dbReference>
<name>A0AB39BGL4_9MICO</name>
<accession>A0AB39BGL4</accession>
<dbReference type="Pfam" id="PF13580">
    <property type="entry name" value="SIS_2"/>
    <property type="match status" value="1"/>
</dbReference>
<dbReference type="SUPFAM" id="SSF53697">
    <property type="entry name" value="SIS domain"/>
    <property type="match status" value="1"/>
</dbReference>
<organism evidence="2">
    <name type="scientific">Herbiconiux sp. A18JL235</name>
    <dbReference type="NCBI Taxonomy" id="3152363"/>
    <lineage>
        <taxon>Bacteria</taxon>
        <taxon>Bacillati</taxon>
        <taxon>Actinomycetota</taxon>
        <taxon>Actinomycetes</taxon>
        <taxon>Micrococcales</taxon>
        <taxon>Microbacteriaceae</taxon>
        <taxon>Herbiconiux</taxon>
    </lineage>
</organism>
<protein>
    <submittedName>
        <fullName evidence="2">SIS domain-containing protein</fullName>
    </submittedName>
</protein>